<dbReference type="AlphaFoldDB" id="A0A1I7VAW9"/>
<gene>
    <name evidence="2" type="primary">LOAG_15314</name>
</gene>
<dbReference type="InParanoid" id="A0A1I7VAW9"/>
<dbReference type="WBParaSite" id="EN70_11764">
    <property type="protein sequence ID" value="EN70_11764"/>
    <property type="gene ID" value="EN70_11764"/>
</dbReference>
<reference evidence="1" key="1">
    <citation type="submission" date="2012-04" db="EMBL/GenBank/DDBJ databases">
        <title>The Genome Sequence of Loa loa.</title>
        <authorList>
            <consortium name="The Broad Institute Genome Sequencing Platform"/>
            <consortium name="Broad Institute Genome Sequencing Center for Infectious Disease"/>
            <person name="Nutman T.B."/>
            <person name="Fink D.L."/>
            <person name="Russ C."/>
            <person name="Young S."/>
            <person name="Zeng Q."/>
            <person name="Gargeya S."/>
            <person name="Alvarado L."/>
            <person name="Berlin A."/>
            <person name="Chapman S.B."/>
            <person name="Chen Z."/>
            <person name="Freedman E."/>
            <person name="Gellesch M."/>
            <person name="Goldberg J."/>
            <person name="Griggs A."/>
            <person name="Gujja S."/>
            <person name="Heilman E.R."/>
            <person name="Heiman D."/>
            <person name="Howarth C."/>
            <person name="Mehta T."/>
            <person name="Neiman D."/>
            <person name="Pearson M."/>
            <person name="Roberts A."/>
            <person name="Saif S."/>
            <person name="Shea T."/>
            <person name="Shenoy N."/>
            <person name="Sisk P."/>
            <person name="Stolte C."/>
            <person name="Sykes S."/>
            <person name="White J."/>
            <person name="Yandava C."/>
            <person name="Haas B."/>
            <person name="Henn M.R."/>
            <person name="Nusbaum C."/>
            <person name="Birren B."/>
        </authorList>
    </citation>
    <scope>NUCLEOTIDE SEQUENCE [LARGE SCALE GENOMIC DNA]</scope>
</reference>
<evidence type="ECO:0000313" key="1">
    <source>
        <dbReference type="Proteomes" id="UP000095285"/>
    </source>
</evidence>
<proteinExistence type="predicted"/>
<protein>
    <submittedName>
        <fullName evidence="2">Zinc finger protein</fullName>
    </submittedName>
</protein>
<accession>A0A1I7VAW9</accession>
<reference evidence="2" key="2">
    <citation type="submission" date="2016-11" db="UniProtKB">
        <authorList>
            <consortium name="WormBaseParasite"/>
        </authorList>
    </citation>
    <scope>IDENTIFICATION</scope>
</reference>
<evidence type="ECO:0000313" key="2">
    <source>
        <dbReference type="WBParaSite" id="EN70_11764"/>
    </source>
</evidence>
<dbReference type="Proteomes" id="UP000095285">
    <property type="component" value="Unassembled WGS sequence"/>
</dbReference>
<keyword evidence="1" id="KW-1185">Reference proteome</keyword>
<name>A0A1I7VAW9_LOALO</name>
<sequence>MTYQTMDRVTFQTLEATTSDIPLGITFETLTETTSEVLNVAELQTFTEIEFLTTVADSISSSSETAFWASESYI</sequence>
<organism evidence="1 2">
    <name type="scientific">Loa loa</name>
    <name type="common">Eye worm</name>
    <name type="synonym">Filaria loa</name>
    <dbReference type="NCBI Taxonomy" id="7209"/>
    <lineage>
        <taxon>Eukaryota</taxon>
        <taxon>Metazoa</taxon>
        <taxon>Ecdysozoa</taxon>
        <taxon>Nematoda</taxon>
        <taxon>Chromadorea</taxon>
        <taxon>Rhabditida</taxon>
        <taxon>Spirurina</taxon>
        <taxon>Spiruromorpha</taxon>
        <taxon>Filarioidea</taxon>
        <taxon>Onchocercidae</taxon>
        <taxon>Loa</taxon>
    </lineage>
</organism>